<feature type="domain" description="Transcription elongation factor GreA/GreB N-terminal" evidence="8">
    <location>
        <begin position="19"/>
        <end position="87"/>
    </location>
</feature>
<comment type="caution">
    <text evidence="9">The sequence shown here is derived from an EMBL/GenBank/DDBJ whole genome shotgun (WGS) entry which is preliminary data.</text>
</comment>
<reference evidence="9 10" key="1">
    <citation type="journal article" date="2016" name="Nat. Commun.">
        <title>Thousands of microbial genomes shed light on interconnected biogeochemical processes in an aquifer system.</title>
        <authorList>
            <person name="Anantharaman K."/>
            <person name="Brown C.T."/>
            <person name="Hug L.A."/>
            <person name="Sharon I."/>
            <person name="Castelle C.J."/>
            <person name="Probst A.J."/>
            <person name="Thomas B.C."/>
            <person name="Singh A."/>
            <person name="Wilkins M.J."/>
            <person name="Karaoz U."/>
            <person name="Brodie E.L."/>
            <person name="Williams K.H."/>
            <person name="Hubbard S.S."/>
            <person name="Banfield J.F."/>
        </authorList>
    </citation>
    <scope>NUCLEOTIDE SEQUENCE [LARGE SCALE GENOMIC DNA]</scope>
</reference>
<dbReference type="Gene3D" id="3.10.50.30">
    <property type="entry name" value="Transcription elongation factor, GreA/GreB, C-terminal domain"/>
    <property type="match status" value="1"/>
</dbReference>
<keyword evidence="5" id="KW-0804">Transcription</keyword>
<dbReference type="Pfam" id="PF03449">
    <property type="entry name" value="GreA_GreB_N"/>
    <property type="match status" value="1"/>
</dbReference>
<protein>
    <recommendedName>
        <fullName evidence="2">Transcription elongation factor GreA</fullName>
    </recommendedName>
    <alternativeName>
        <fullName evidence="6">Transcript cleavage factor GreA</fullName>
    </alternativeName>
</protein>
<evidence type="ECO:0000256" key="6">
    <source>
        <dbReference type="ARBA" id="ARBA00030776"/>
    </source>
</evidence>
<dbReference type="FunFam" id="1.10.287.180:FF:000001">
    <property type="entry name" value="Transcription elongation factor GreA"/>
    <property type="match status" value="1"/>
</dbReference>
<dbReference type="InterPro" id="IPR036805">
    <property type="entry name" value="Tscrpt_elong_fac_GreA/B_N_sf"/>
</dbReference>
<dbReference type="InterPro" id="IPR022691">
    <property type="entry name" value="Tscrpt_elong_fac_GreA/B_N"/>
</dbReference>
<keyword evidence="4" id="KW-0238">DNA-binding</keyword>
<evidence type="ECO:0000256" key="3">
    <source>
        <dbReference type="ARBA" id="ARBA00023015"/>
    </source>
</evidence>
<dbReference type="GO" id="GO:0032784">
    <property type="term" value="P:regulation of DNA-templated transcription elongation"/>
    <property type="evidence" value="ECO:0007669"/>
    <property type="project" value="InterPro"/>
</dbReference>
<sequence>MRTLDRKPSHLAKTPRDPLMTQDKFAQLQNKLDRLKKSHPFAASEVSRLAELGDFSENAEYQAAKWKLRGINYNILTLESQLHEAEIIPSNSQQNTVQIGHNVTVQSGEKIATYQILGSSETNPTSGIISHLSPIGIALLGRGIGDVVEVKLANKTVRYKILKIE</sequence>
<accession>A0A1F6NYU4</accession>
<dbReference type="PANTHER" id="PTHR30437">
    <property type="entry name" value="TRANSCRIPTION ELONGATION FACTOR GREA"/>
    <property type="match status" value="1"/>
</dbReference>
<dbReference type="Proteomes" id="UP000178490">
    <property type="component" value="Unassembled WGS sequence"/>
</dbReference>
<dbReference type="GO" id="GO:0006354">
    <property type="term" value="P:DNA-templated transcription elongation"/>
    <property type="evidence" value="ECO:0007669"/>
    <property type="project" value="TreeGrafter"/>
</dbReference>
<keyword evidence="3" id="KW-0805">Transcription regulation</keyword>
<evidence type="ECO:0000256" key="1">
    <source>
        <dbReference type="ARBA" id="ARBA00008213"/>
    </source>
</evidence>
<dbReference type="InterPro" id="IPR018151">
    <property type="entry name" value="TF_GreA/GreB_CS"/>
</dbReference>
<evidence type="ECO:0000313" key="10">
    <source>
        <dbReference type="Proteomes" id="UP000178490"/>
    </source>
</evidence>
<comment type="similarity">
    <text evidence="1">Belongs to the GreA/GreB family.</text>
</comment>
<evidence type="ECO:0000256" key="2">
    <source>
        <dbReference type="ARBA" id="ARBA00013729"/>
    </source>
</evidence>
<dbReference type="GO" id="GO:0070063">
    <property type="term" value="F:RNA polymerase binding"/>
    <property type="evidence" value="ECO:0007669"/>
    <property type="project" value="InterPro"/>
</dbReference>
<dbReference type="InterPro" id="IPR001437">
    <property type="entry name" value="Tscrpt_elong_fac_GreA/B_C"/>
</dbReference>
<evidence type="ECO:0000259" key="8">
    <source>
        <dbReference type="Pfam" id="PF03449"/>
    </source>
</evidence>
<dbReference type="InterPro" id="IPR036953">
    <property type="entry name" value="GreA/GreB_C_sf"/>
</dbReference>
<feature type="domain" description="Transcription elongation factor GreA/GreB C-terminal" evidence="7">
    <location>
        <begin position="93"/>
        <end position="165"/>
    </location>
</feature>
<dbReference type="SUPFAM" id="SSF54534">
    <property type="entry name" value="FKBP-like"/>
    <property type="match status" value="1"/>
</dbReference>
<dbReference type="InterPro" id="IPR023459">
    <property type="entry name" value="Tscrpt_elong_fac_GreA/B_fam"/>
</dbReference>
<dbReference type="PROSITE" id="PS00830">
    <property type="entry name" value="GREAB_2"/>
    <property type="match status" value="1"/>
</dbReference>
<dbReference type="SUPFAM" id="SSF46557">
    <property type="entry name" value="GreA transcript cleavage protein, N-terminal domain"/>
    <property type="match status" value="1"/>
</dbReference>
<dbReference type="PIRSF" id="PIRSF006092">
    <property type="entry name" value="GreA_GreB"/>
    <property type="match status" value="1"/>
</dbReference>
<proteinExistence type="inferred from homology"/>
<evidence type="ECO:0000256" key="4">
    <source>
        <dbReference type="ARBA" id="ARBA00023125"/>
    </source>
</evidence>
<gene>
    <name evidence="9" type="ORF">A2537_03420</name>
</gene>
<organism evidence="9 10">
    <name type="scientific">Candidatus Magasanikbacteria bacterium RIFOXYD2_FULL_36_9</name>
    <dbReference type="NCBI Taxonomy" id="1798707"/>
    <lineage>
        <taxon>Bacteria</taxon>
        <taxon>Candidatus Magasanikiibacteriota</taxon>
    </lineage>
</organism>
<dbReference type="Gene3D" id="1.10.287.180">
    <property type="entry name" value="Transcription elongation factor, GreA/GreB, N-terminal domain"/>
    <property type="match status" value="1"/>
</dbReference>
<name>A0A1F6NYU4_9BACT</name>
<dbReference type="Pfam" id="PF01272">
    <property type="entry name" value="GreA_GreB"/>
    <property type="match status" value="1"/>
</dbReference>
<dbReference type="EMBL" id="MFRC01000046">
    <property type="protein sequence ID" value="OGH89086.1"/>
    <property type="molecule type" value="Genomic_DNA"/>
</dbReference>
<evidence type="ECO:0000313" key="9">
    <source>
        <dbReference type="EMBL" id="OGH89086.1"/>
    </source>
</evidence>
<dbReference type="AlphaFoldDB" id="A0A1F6NYU4"/>
<evidence type="ECO:0000256" key="5">
    <source>
        <dbReference type="ARBA" id="ARBA00023163"/>
    </source>
</evidence>
<evidence type="ECO:0000259" key="7">
    <source>
        <dbReference type="Pfam" id="PF01272"/>
    </source>
</evidence>
<dbReference type="GO" id="GO:0003677">
    <property type="term" value="F:DNA binding"/>
    <property type="evidence" value="ECO:0007669"/>
    <property type="project" value="UniProtKB-KW"/>
</dbReference>
<dbReference type="PANTHER" id="PTHR30437:SF4">
    <property type="entry name" value="TRANSCRIPTION ELONGATION FACTOR GREA"/>
    <property type="match status" value="1"/>
</dbReference>